<evidence type="ECO:0000313" key="5">
    <source>
        <dbReference type="Proteomes" id="UP000245166"/>
    </source>
</evidence>
<feature type="compositionally biased region" description="Low complexity" evidence="1">
    <location>
        <begin position="159"/>
        <end position="198"/>
    </location>
</feature>
<organism evidence="4 5">
    <name type="scientific">Serinibacter arcticus</name>
    <dbReference type="NCBI Taxonomy" id="1655435"/>
    <lineage>
        <taxon>Bacteria</taxon>
        <taxon>Bacillati</taxon>
        <taxon>Actinomycetota</taxon>
        <taxon>Actinomycetes</taxon>
        <taxon>Micrococcales</taxon>
        <taxon>Beutenbergiaceae</taxon>
        <taxon>Serinibacter</taxon>
    </lineage>
</organism>
<feature type="compositionally biased region" description="Gly residues" evidence="1">
    <location>
        <begin position="137"/>
        <end position="158"/>
    </location>
</feature>
<keyword evidence="2" id="KW-1133">Transmembrane helix</keyword>
<evidence type="ECO:0000313" key="4">
    <source>
        <dbReference type="EMBL" id="PWD51674.1"/>
    </source>
</evidence>
<feature type="compositionally biased region" description="Pro residues" evidence="1">
    <location>
        <begin position="60"/>
        <end position="73"/>
    </location>
</feature>
<name>A0A2U1ZXI3_9MICO</name>
<dbReference type="Proteomes" id="UP000245166">
    <property type="component" value="Unassembled WGS sequence"/>
</dbReference>
<dbReference type="EMBL" id="PYHR01000002">
    <property type="protein sequence ID" value="PWD51674.1"/>
    <property type="molecule type" value="Genomic_DNA"/>
</dbReference>
<comment type="caution">
    <text evidence="4">The sequence shown here is derived from an EMBL/GenBank/DDBJ whole genome shotgun (WGS) entry which is preliminary data.</text>
</comment>
<feature type="compositionally biased region" description="Low complexity" evidence="1">
    <location>
        <begin position="33"/>
        <end position="59"/>
    </location>
</feature>
<feature type="region of interest" description="Disordered" evidence="1">
    <location>
        <begin position="1"/>
        <end position="241"/>
    </location>
</feature>
<dbReference type="OrthoDB" id="3628931at2"/>
<protein>
    <recommendedName>
        <fullName evidence="3">Septum formation-related domain-containing protein</fullName>
    </recommendedName>
</protein>
<keyword evidence="5" id="KW-1185">Reference proteome</keyword>
<sequence length="441" mass="43700">MTEPSGPSTPTPDEPPAAGTPSPSQEYVAPSFGQAAPGSASQPAPAQPAAPGQPSQPAAPSQPAPTAAPPQPAPTWGGGQQGSPPSSYPQPGQAPQASHGFPPAQAAQPPQGYGQASPAQQPQGGHSPGGHSQQGYSQGGYSQGGNPQGGYPQGGNPQGGYPQQAAPPSYQQSPSQPQASGAPAGYSASPSPYGTTPPAQSPQPGQPGPGGPDYSAPPAYSFGGGSQPPSAGRPPRSPNPGAGIGWLGAGLGLILGPLGIVMGVMSISRSKKARASKAPGTVAVVVGSLSIVGVVTTVLVLVFQGVFGPIILQDNPGDTTSEREITAVEFAEGNCLATLDGPTFTHVPCSTGHEAEVIHTYEPAGDAYPGEDAITDEANDVCLAEVTGAVPPTTDPTNLYYDFWYPDATGWADGDRTVACILSGDGVTLTGSATAGDLTVS</sequence>
<feature type="domain" description="Septum formation-related" evidence="3">
    <location>
        <begin position="333"/>
        <end position="423"/>
    </location>
</feature>
<feature type="compositionally biased region" description="Pro residues" evidence="1">
    <location>
        <begin position="199"/>
        <end position="210"/>
    </location>
</feature>
<gene>
    <name evidence="4" type="ORF">C8046_14495</name>
</gene>
<feature type="compositionally biased region" description="Low complexity" evidence="1">
    <location>
        <begin position="82"/>
        <end position="136"/>
    </location>
</feature>
<feature type="transmembrane region" description="Helical" evidence="2">
    <location>
        <begin position="280"/>
        <end position="303"/>
    </location>
</feature>
<dbReference type="AlphaFoldDB" id="A0A2U1ZXI3"/>
<dbReference type="Pfam" id="PF13845">
    <property type="entry name" value="Septum_form"/>
    <property type="match status" value="1"/>
</dbReference>
<keyword evidence="2" id="KW-0812">Transmembrane</keyword>
<evidence type="ECO:0000256" key="1">
    <source>
        <dbReference type="SAM" id="MobiDB-lite"/>
    </source>
</evidence>
<evidence type="ECO:0000259" key="3">
    <source>
        <dbReference type="Pfam" id="PF13845"/>
    </source>
</evidence>
<reference evidence="4 5" key="1">
    <citation type="submission" date="2018-03" db="EMBL/GenBank/DDBJ databases">
        <title>Genome assembly of novel Miniimonas species PCH200.</title>
        <authorList>
            <person name="Thakur V."/>
            <person name="Kumar V."/>
            <person name="Singh D."/>
        </authorList>
    </citation>
    <scope>NUCLEOTIDE SEQUENCE [LARGE SCALE GENOMIC DNA]</scope>
    <source>
        <strain evidence="4 5">PCH200</strain>
    </source>
</reference>
<accession>A0A2U1ZXI3</accession>
<feature type="transmembrane region" description="Helical" evidence="2">
    <location>
        <begin position="244"/>
        <end position="268"/>
    </location>
</feature>
<dbReference type="InterPro" id="IPR026004">
    <property type="entry name" value="Septum_form"/>
</dbReference>
<proteinExistence type="predicted"/>
<keyword evidence="2" id="KW-0472">Membrane</keyword>
<dbReference type="RefSeq" id="WP_109230054.1">
    <property type="nucleotide sequence ID" value="NZ_PYHR01000002.1"/>
</dbReference>
<evidence type="ECO:0000256" key="2">
    <source>
        <dbReference type="SAM" id="Phobius"/>
    </source>
</evidence>